<dbReference type="PROSITE" id="PS50112">
    <property type="entry name" value="PAS"/>
    <property type="match status" value="1"/>
</dbReference>
<feature type="transmembrane region" description="Helical" evidence="1">
    <location>
        <begin position="119"/>
        <end position="152"/>
    </location>
</feature>
<dbReference type="CDD" id="cd01949">
    <property type="entry name" value="GGDEF"/>
    <property type="match status" value="1"/>
</dbReference>
<dbReference type="NCBIfam" id="TIGR00254">
    <property type="entry name" value="GGDEF"/>
    <property type="match status" value="1"/>
</dbReference>
<dbReference type="Pfam" id="PF13426">
    <property type="entry name" value="PAS_9"/>
    <property type="match status" value="1"/>
</dbReference>
<accession>A0A561XKK6</accession>
<dbReference type="InterPro" id="IPR000700">
    <property type="entry name" value="PAS-assoc_C"/>
</dbReference>
<evidence type="ECO:0000313" key="7">
    <source>
        <dbReference type="Proteomes" id="UP000321485"/>
    </source>
</evidence>
<evidence type="ECO:0000259" key="3">
    <source>
        <dbReference type="PROSITE" id="PS50113"/>
    </source>
</evidence>
<keyword evidence="1" id="KW-0812">Transmembrane</keyword>
<dbReference type="SMART" id="SM00267">
    <property type="entry name" value="GGDEF"/>
    <property type="match status" value="1"/>
</dbReference>
<protein>
    <submittedName>
        <fullName evidence="6">Diguanylate cyclase /diguanylate cyclase/phosphodiesterase</fullName>
    </submittedName>
</protein>
<evidence type="ECO:0000259" key="4">
    <source>
        <dbReference type="PROSITE" id="PS50883"/>
    </source>
</evidence>
<dbReference type="InterPro" id="IPR000160">
    <property type="entry name" value="GGDEF_dom"/>
</dbReference>
<sequence length="773" mass="84084">MPAVTMVSSPVIPVAMAEAPVVPLPDHEDATTRHLVRVAGWSVMLLGFVIGFLLLWDQPVQPVRVALNFVAGCIGGTALLLARWRRWTLATYLLVWGVWVSVSLVAARNGGVNGPNLLNYPVIIVLAGWLLGARATLTLVGLTALLFLGFIWADVQGLLKPVQVANRVAGAVYLAGILVLTAAATLLSRRNYMSRVREAQQTAANLAASEASLRKLLRAVEQSPEAIVITDLREDIEYVNEAFVRRTGYARDEVVGRASADYSSNGLAPAQREGLRTTLARGDSWAGEQVNYRKDGQELIESVVVAPIRQTDGRVSHYVELKQDITERKRAADEIHRLAHFDGLTSLPNRSTLMERLHVLRGRAGRPPSTQHALLLLDLDRFTTFNDARGSEMGDRLLCAVALRLSEILPPQDLLVRVAGDEFAVVLHGLGVDASLAGRHALAFAEKLQAALLRPLRLEGDAQDAQLGASVGITLYPQTSDDGAHDALRRAGTALHRAKQAGGGRAAFFEQGMGEAAEQRFRVERELRHAIGAGELRLHLQSQVDVSGQVTGAEVLVRWQHPRDGLVAPGVFIPVAEESDLIVSLGEWVLAHACALLAQPVFRERRLRLSVNLSARQFRQAGFVGQLRAVLAATGADPRLLTLEVTEGLVIDDFDDAVAKMRALAALGVDMSLDDFGTGYSSLAYLKRLPIQEIKIDRSFVHEAPTNADDGVLVEGILSVARHFGLRVVAEGVETQAQADFLRQRAPDIVYQGYLFGRPEPDAQWLAQWAQPA</sequence>
<feature type="transmembrane region" description="Helical" evidence="1">
    <location>
        <begin position="38"/>
        <end position="56"/>
    </location>
</feature>
<dbReference type="Gene3D" id="3.30.450.20">
    <property type="entry name" value="PAS domain"/>
    <property type="match status" value="1"/>
</dbReference>
<dbReference type="PANTHER" id="PTHR44757">
    <property type="entry name" value="DIGUANYLATE CYCLASE DGCP"/>
    <property type="match status" value="1"/>
</dbReference>
<evidence type="ECO:0000259" key="5">
    <source>
        <dbReference type="PROSITE" id="PS50887"/>
    </source>
</evidence>
<dbReference type="InterPro" id="IPR035965">
    <property type="entry name" value="PAS-like_dom_sf"/>
</dbReference>
<dbReference type="InterPro" id="IPR000014">
    <property type="entry name" value="PAS"/>
</dbReference>
<dbReference type="Gene3D" id="3.30.70.270">
    <property type="match status" value="1"/>
</dbReference>
<dbReference type="InterPro" id="IPR001633">
    <property type="entry name" value="EAL_dom"/>
</dbReference>
<name>A0A561XKK6_ACIDE</name>
<feature type="domain" description="GGDEF" evidence="5">
    <location>
        <begin position="370"/>
        <end position="511"/>
    </location>
</feature>
<dbReference type="InterPro" id="IPR043128">
    <property type="entry name" value="Rev_trsase/Diguanyl_cyclase"/>
</dbReference>
<evidence type="ECO:0000259" key="2">
    <source>
        <dbReference type="PROSITE" id="PS50112"/>
    </source>
</evidence>
<dbReference type="Gene3D" id="3.20.20.450">
    <property type="entry name" value="EAL domain"/>
    <property type="match status" value="1"/>
</dbReference>
<dbReference type="SMART" id="SM00052">
    <property type="entry name" value="EAL"/>
    <property type="match status" value="1"/>
</dbReference>
<gene>
    <name evidence="6" type="ORF">ATF69_3044</name>
</gene>
<evidence type="ECO:0000256" key="1">
    <source>
        <dbReference type="SAM" id="Phobius"/>
    </source>
</evidence>
<keyword evidence="1" id="KW-0472">Membrane</keyword>
<dbReference type="PROSITE" id="PS50883">
    <property type="entry name" value="EAL"/>
    <property type="match status" value="1"/>
</dbReference>
<feature type="domain" description="PAS" evidence="2">
    <location>
        <begin position="212"/>
        <end position="257"/>
    </location>
</feature>
<dbReference type="InterPro" id="IPR029787">
    <property type="entry name" value="Nucleotide_cyclase"/>
</dbReference>
<dbReference type="Pfam" id="PF00563">
    <property type="entry name" value="EAL"/>
    <property type="match status" value="1"/>
</dbReference>
<dbReference type="SMART" id="SM00091">
    <property type="entry name" value="PAS"/>
    <property type="match status" value="1"/>
</dbReference>
<organism evidence="6 7">
    <name type="scientific">Acidovorax delafieldii</name>
    <name type="common">Pseudomonas delafieldii</name>
    <dbReference type="NCBI Taxonomy" id="47920"/>
    <lineage>
        <taxon>Bacteria</taxon>
        <taxon>Pseudomonadati</taxon>
        <taxon>Pseudomonadota</taxon>
        <taxon>Betaproteobacteria</taxon>
        <taxon>Burkholderiales</taxon>
        <taxon>Comamonadaceae</taxon>
        <taxon>Acidovorax</taxon>
    </lineage>
</organism>
<dbReference type="CDD" id="cd00130">
    <property type="entry name" value="PAS"/>
    <property type="match status" value="1"/>
</dbReference>
<dbReference type="InterPro" id="IPR035919">
    <property type="entry name" value="EAL_sf"/>
</dbReference>
<dbReference type="SMART" id="SM00086">
    <property type="entry name" value="PAC"/>
    <property type="match status" value="1"/>
</dbReference>
<proteinExistence type="predicted"/>
<feature type="transmembrane region" description="Helical" evidence="1">
    <location>
        <begin position="89"/>
        <end position="107"/>
    </location>
</feature>
<dbReference type="PROSITE" id="PS50113">
    <property type="entry name" value="PAC"/>
    <property type="match status" value="1"/>
</dbReference>
<evidence type="ECO:0000313" key="6">
    <source>
        <dbReference type="EMBL" id="TWG36654.1"/>
    </source>
</evidence>
<dbReference type="PROSITE" id="PS50887">
    <property type="entry name" value="GGDEF"/>
    <property type="match status" value="1"/>
</dbReference>
<dbReference type="SUPFAM" id="SSF55073">
    <property type="entry name" value="Nucleotide cyclase"/>
    <property type="match status" value="1"/>
</dbReference>
<feature type="domain" description="EAL" evidence="4">
    <location>
        <begin position="520"/>
        <end position="773"/>
    </location>
</feature>
<dbReference type="SUPFAM" id="SSF141868">
    <property type="entry name" value="EAL domain-like"/>
    <property type="match status" value="1"/>
</dbReference>
<dbReference type="CDD" id="cd01948">
    <property type="entry name" value="EAL"/>
    <property type="match status" value="1"/>
</dbReference>
<dbReference type="InterPro" id="IPR052155">
    <property type="entry name" value="Biofilm_reg_signaling"/>
</dbReference>
<dbReference type="Pfam" id="PF00990">
    <property type="entry name" value="GGDEF"/>
    <property type="match status" value="1"/>
</dbReference>
<dbReference type="NCBIfam" id="TIGR00229">
    <property type="entry name" value="sensory_box"/>
    <property type="match status" value="1"/>
</dbReference>
<reference evidence="6 7" key="1">
    <citation type="journal article" date="2015" name="Stand. Genomic Sci.">
        <title>Genomic Encyclopedia of Bacterial and Archaeal Type Strains, Phase III: the genomes of soil and plant-associated and newly described type strains.</title>
        <authorList>
            <person name="Whitman W.B."/>
            <person name="Woyke T."/>
            <person name="Klenk H.P."/>
            <person name="Zhou Y."/>
            <person name="Lilburn T.G."/>
            <person name="Beck B.J."/>
            <person name="De Vos P."/>
            <person name="Vandamme P."/>
            <person name="Eisen J.A."/>
            <person name="Garrity G."/>
            <person name="Hugenholtz P."/>
            <person name="Kyrpides N.C."/>
        </authorList>
    </citation>
    <scope>NUCLEOTIDE SEQUENCE [LARGE SCALE GENOMIC DNA]</scope>
    <source>
        <strain evidence="6 7">DSM 64</strain>
    </source>
</reference>
<comment type="caution">
    <text evidence="6">The sequence shown here is derived from an EMBL/GenBank/DDBJ whole genome shotgun (WGS) entry which is preliminary data.</text>
</comment>
<dbReference type="PANTHER" id="PTHR44757:SF2">
    <property type="entry name" value="BIOFILM ARCHITECTURE MAINTENANCE PROTEIN MBAA"/>
    <property type="match status" value="1"/>
</dbReference>
<dbReference type="AlphaFoldDB" id="A0A561XKK6"/>
<feature type="transmembrane region" description="Helical" evidence="1">
    <location>
        <begin position="62"/>
        <end position="82"/>
    </location>
</feature>
<keyword evidence="1" id="KW-1133">Transmembrane helix</keyword>
<feature type="domain" description="PAC" evidence="3">
    <location>
        <begin position="285"/>
        <end position="337"/>
    </location>
</feature>
<dbReference type="EMBL" id="VJWE01000014">
    <property type="protein sequence ID" value="TWG36654.1"/>
    <property type="molecule type" value="Genomic_DNA"/>
</dbReference>
<feature type="transmembrane region" description="Helical" evidence="1">
    <location>
        <begin position="164"/>
        <end position="187"/>
    </location>
</feature>
<dbReference type="InterPro" id="IPR001610">
    <property type="entry name" value="PAC"/>
</dbReference>
<dbReference type="SUPFAM" id="SSF55785">
    <property type="entry name" value="PYP-like sensor domain (PAS domain)"/>
    <property type="match status" value="1"/>
</dbReference>
<dbReference type="Proteomes" id="UP000321485">
    <property type="component" value="Unassembled WGS sequence"/>
</dbReference>